<protein>
    <submittedName>
        <fullName evidence="2">Uncharacterized protein</fullName>
    </submittedName>
</protein>
<feature type="transmembrane region" description="Helical" evidence="1">
    <location>
        <begin position="162"/>
        <end position="190"/>
    </location>
</feature>
<gene>
    <name evidence="2" type="ORF">CUJ83_15105</name>
</gene>
<dbReference type="AlphaFoldDB" id="A0AAP2RGQ7"/>
<sequence>MDIMGIFPEWSVKEYFSFIGRSIAAGLVCGILFIAAFFVIGSVWSFPVEYNWRFFLVRDIHLLMSEAGILMMGGIMSVSLTNTLFKKNRDITSSPVFKESLISAFIAGVTAALVIMPVFLVLLIILFNLGFLLNHPTNPNMSAYDRLGDTIMNTPLYGYGSLIAGIEFFFLSCLICVSLGAIAAYVYTHFLLRKESKVKYNAKKNDSSKVIFKIAAVLLILLAAPPASSTVGCVCGLAYSTPYGPYGLSIERIADDSISIICHGGECTGLLDDSMPFTIFVNGCNILDTALAPVDSPLSSAGIVNGSRYYIGSFLNLTGEDIKPGKYSSVDMDRAGSHIIVNANFKDGSRLLLFDDYV</sequence>
<dbReference type="EMBL" id="PGCK01000018">
    <property type="protein sequence ID" value="MCD1296330.1"/>
    <property type="molecule type" value="Genomic_DNA"/>
</dbReference>
<feature type="transmembrane region" description="Helical" evidence="1">
    <location>
        <begin position="210"/>
        <end position="227"/>
    </location>
</feature>
<organism evidence="2 3">
    <name type="scientific">Methanooceanicella nereidis</name>
    <dbReference type="NCBI Taxonomy" id="2052831"/>
    <lineage>
        <taxon>Archaea</taxon>
        <taxon>Methanobacteriati</taxon>
        <taxon>Methanobacteriota</taxon>
        <taxon>Stenosarchaea group</taxon>
        <taxon>Methanomicrobia</taxon>
        <taxon>Methanocellales</taxon>
        <taxon>Methanocellaceae</taxon>
        <taxon>Methanooceanicella</taxon>
    </lineage>
</organism>
<reference evidence="2 3" key="1">
    <citation type="submission" date="2017-11" db="EMBL/GenBank/DDBJ databases">
        <title>Isolation and Characterization of Family Methanocellaceae Species from Potential Methane Hydrate Area Offshore Southwestern Taiwan.</title>
        <authorList>
            <person name="Zhang W.-L."/>
            <person name="Chen W.-C."/>
            <person name="Lai M.-C."/>
            <person name="Chen S.-C."/>
        </authorList>
    </citation>
    <scope>NUCLEOTIDE SEQUENCE [LARGE SCALE GENOMIC DNA]</scope>
    <source>
        <strain evidence="2 3">CWC-04</strain>
    </source>
</reference>
<keyword evidence="1" id="KW-0812">Transmembrane</keyword>
<keyword evidence="1" id="KW-1133">Transmembrane helix</keyword>
<evidence type="ECO:0000313" key="2">
    <source>
        <dbReference type="EMBL" id="MCD1296330.1"/>
    </source>
</evidence>
<evidence type="ECO:0000313" key="3">
    <source>
        <dbReference type="Proteomes" id="UP001320159"/>
    </source>
</evidence>
<dbReference type="Proteomes" id="UP001320159">
    <property type="component" value="Unassembled WGS sequence"/>
</dbReference>
<name>A0AAP2RGQ7_9EURY</name>
<feature type="transmembrane region" description="Helical" evidence="1">
    <location>
        <begin position="105"/>
        <end position="133"/>
    </location>
</feature>
<comment type="caution">
    <text evidence="2">The sequence shown here is derived from an EMBL/GenBank/DDBJ whole genome shotgun (WGS) entry which is preliminary data.</text>
</comment>
<keyword evidence="3" id="KW-1185">Reference proteome</keyword>
<keyword evidence="1" id="KW-0472">Membrane</keyword>
<accession>A0AAP2RGQ7</accession>
<feature type="transmembrane region" description="Helical" evidence="1">
    <location>
        <begin position="67"/>
        <end position="85"/>
    </location>
</feature>
<evidence type="ECO:0000256" key="1">
    <source>
        <dbReference type="SAM" id="Phobius"/>
    </source>
</evidence>
<proteinExistence type="predicted"/>
<feature type="transmembrane region" description="Helical" evidence="1">
    <location>
        <begin position="23"/>
        <end position="47"/>
    </location>
</feature>